<dbReference type="Gene3D" id="1.10.3730.20">
    <property type="match status" value="1"/>
</dbReference>
<dbReference type="AlphaFoldDB" id="A0A1Q2LI40"/>
<feature type="transmembrane region" description="Helical" evidence="10">
    <location>
        <begin position="6"/>
        <end position="24"/>
    </location>
</feature>
<evidence type="ECO:0000256" key="6">
    <source>
        <dbReference type="ARBA" id="ARBA00023136"/>
    </source>
</evidence>
<dbReference type="KEGG" id="hbl:XJ32_05915"/>
<protein>
    <recommendedName>
        <fullName evidence="8">Guanidinium exporter</fullName>
    </recommendedName>
</protein>
<feature type="transmembrane region" description="Helical" evidence="10">
    <location>
        <begin position="31"/>
        <end position="51"/>
    </location>
</feature>
<keyword evidence="6 10" id="KW-0472">Membrane</keyword>
<dbReference type="Proteomes" id="UP000188298">
    <property type="component" value="Chromosome"/>
</dbReference>
<dbReference type="InterPro" id="IPR037185">
    <property type="entry name" value="EmrE-like"/>
</dbReference>
<reference evidence="11 12" key="1">
    <citation type="submission" date="2017-02" db="EMBL/GenBank/DDBJ databases">
        <title>Whole genome sequencing of Helicobacter bilis strain AAQJH.</title>
        <authorList>
            <person name="Conlan S."/>
            <person name="Thomas P.J."/>
            <person name="Mullikin J."/>
            <person name="Palmore T.N."/>
            <person name="Frank K.M."/>
            <person name="Segre J.A."/>
        </authorList>
    </citation>
    <scope>NUCLEOTIDE SEQUENCE [LARGE SCALE GENOMIC DNA]</scope>
    <source>
        <strain evidence="11 12">AAQJH</strain>
    </source>
</reference>
<evidence type="ECO:0000256" key="8">
    <source>
        <dbReference type="ARBA" id="ARBA00039168"/>
    </source>
</evidence>
<keyword evidence="4 9" id="KW-0812">Transmembrane</keyword>
<dbReference type="RefSeq" id="WP_077388664.1">
    <property type="nucleotide sequence ID" value="NZ_CP019645.1"/>
</dbReference>
<dbReference type="EMBL" id="CP019645">
    <property type="protein sequence ID" value="AQQ59697.1"/>
    <property type="molecule type" value="Genomic_DNA"/>
</dbReference>
<evidence type="ECO:0000256" key="9">
    <source>
        <dbReference type="RuleBase" id="RU003942"/>
    </source>
</evidence>
<evidence type="ECO:0000313" key="11">
    <source>
        <dbReference type="EMBL" id="AQQ59697.1"/>
    </source>
</evidence>
<feature type="transmembrane region" description="Helical" evidence="10">
    <location>
        <begin position="57"/>
        <end position="78"/>
    </location>
</feature>
<gene>
    <name evidence="11" type="ORF">XJ32_05915</name>
</gene>
<name>A0A1Q2LI40_9HELI</name>
<feature type="transmembrane region" description="Helical" evidence="10">
    <location>
        <begin position="85"/>
        <end position="104"/>
    </location>
</feature>
<keyword evidence="2" id="KW-0813">Transport</keyword>
<evidence type="ECO:0000256" key="3">
    <source>
        <dbReference type="ARBA" id="ARBA00022475"/>
    </source>
</evidence>
<dbReference type="Pfam" id="PF00893">
    <property type="entry name" value="Multi_Drug_Res"/>
    <property type="match status" value="1"/>
</dbReference>
<dbReference type="PANTHER" id="PTHR30561:SF0">
    <property type="entry name" value="GUANIDINIUM EXPORTER"/>
    <property type="match status" value="1"/>
</dbReference>
<sequence>MLHWTLLFIAGMFEIAGVWTMKKLIDTKNKIYILCLALIFAGSFTCLSIAMQEISMGVAYAIWTGIGAAGGVLVGIVFFKEDKSFLKLFCVCVIIASSVGLKALG</sequence>
<evidence type="ECO:0000256" key="5">
    <source>
        <dbReference type="ARBA" id="ARBA00022989"/>
    </source>
</evidence>
<evidence type="ECO:0000256" key="1">
    <source>
        <dbReference type="ARBA" id="ARBA00004651"/>
    </source>
</evidence>
<dbReference type="SUPFAM" id="SSF103481">
    <property type="entry name" value="Multidrug resistance efflux transporter EmrE"/>
    <property type="match status" value="1"/>
</dbReference>
<evidence type="ECO:0000256" key="2">
    <source>
        <dbReference type="ARBA" id="ARBA00022448"/>
    </source>
</evidence>
<keyword evidence="5 10" id="KW-1133">Transmembrane helix</keyword>
<evidence type="ECO:0000256" key="7">
    <source>
        <dbReference type="ARBA" id="ARBA00038151"/>
    </source>
</evidence>
<comment type="similarity">
    <text evidence="7">Belongs to the drug/metabolite transporter (DMT) superfamily. Small multidrug resistance (SMR) (TC 2.A.7.1) family. Gdx/SugE subfamily.</text>
</comment>
<comment type="subcellular location">
    <subcellularLocation>
        <location evidence="1 9">Cell membrane</location>
        <topology evidence="1 9">Multi-pass membrane protein</topology>
    </subcellularLocation>
</comment>
<dbReference type="PANTHER" id="PTHR30561">
    <property type="entry name" value="SMR FAMILY PROTON-DEPENDENT DRUG EFFLUX TRANSPORTER SUGE"/>
    <property type="match status" value="1"/>
</dbReference>
<dbReference type="InterPro" id="IPR045324">
    <property type="entry name" value="Small_multidrug_res"/>
</dbReference>
<organism evidence="11 12">
    <name type="scientific">Helicobacter bilis</name>
    <dbReference type="NCBI Taxonomy" id="37372"/>
    <lineage>
        <taxon>Bacteria</taxon>
        <taxon>Pseudomonadati</taxon>
        <taxon>Campylobacterota</taxon>
        <taxon>Epsilonproteobacteria</taxon>
        <taxon>Campylobacterales</taxon>
        <taxon>Helicobacteraceae</taxon>
        <taxon>Helicobacter</taxon>
    </lineage>
</organism>
<dbReference type="GO" id="GO:0005886">
    <property type="term" value="C:plasma membrane"/>
    <property type="evidence" value="ECO:0007669"/>
    <property type="project" value="UniProtKB-SubCell"/>
</dbReference>
<keyword evidence="3" id="KW-1003">Cell membrane</keyword>
<evidence type="ECO:0000256" key="10">
    <source>
        <dbReference type="SAM" id="Phobius"/>
    </source>
</evidence>
<dbReference type="InterPro" id="IPR000390">
    <property type="entry name" value="Small_drug/metabolite_transptr"/>
</dbReference>
<accession>A0A1Q2LI40</accession>
<proteinExistence type="inferred from homology"/>
<evidence type="ECO:0000313" key="12">
    <source>
        <dbReference type="Proteomes" id="UP000188298"/>
    </source>
</evidence>
<evidence type="ECO:0000256" key="4">
    <source>
        <dbReference type="ARBA" id="ARBA00022692"/>
    </source>
</evidence>
<dbReference type="GO" id="GO:0022857">
    <property type="term" value="F:transmembrane transporter activity"/>
    <property type="evidence" value="ECO:0007669"/>
    <property type="project" value="InterPro"/>
</dbReference>